<dbReference type="PROSITE" id="PS50268">
    <property type="entry name" value="CADHERIN_2"/>
    <property type="match status" value="1"/>
</dbReference>
<evidence type="ECO:0000313" key="3">
    <source>
        <dbReference type="EMBL" id="GBP79472.1"/>
    </source>
</evidence>
<dbReference type="InterPro" id="IPR002126">
    <property type="entry name" value="Cadherin-like_dom"/>
</dbReference>
<name>A0A4C1YX09_EUMVA</name>
<evidence type="ECO:0000256" key="1">
    <source>
        <dbReference type="PROSITE-ProRule" id="PRU00043"/>
    </source>
</evidence>
<dbReference type="Proteomes" id="UP000299102">
    <property type="component" value="Unassembled WGS sequence"/>
</dbReference>
<proteinExistence type="predicted"/>
<dbReference type="Pfam" id="PF00028">
    <property type="entry name" value="Cadherin"/>
    <property type="match status" value="1"/>
</dbReference>
<dbReference type="OrthoDB" id="6379298at2759"/>
<keyword evidence="4" id="KW-1185">Reference proteome</keyword>
<dbReference type="CDD" id="cd11304">
    <property type="entry name" value="Cadherin_repeat"/>
    <property type="match status" value="1"/>
</dbReference>
<dbReference type="GO" id="GO:0016020">
    <property type="term" value="C:membrane"/>
    <property type="evidence" value="ECO:0007669"/>
    <property type="project" value="InterPro"/>
</dbReference>
<evidence type="ECO:0000313" key="4">
    <source>
        <dbReference type="Proteomes" id="UP000299102"/>
    </source>
</evidence>
<organism evidence="3 4">
    <name type="scientific">Eumeta variegata</name>
    <name type="common">Bagworm moth</name>
    <name type="synonym">Eumeta japonica</name>
    <dbReference type="NCBI Taxonomy" id="151549"/>
    <lineage>
        <taxon>Eukaryota</taxon>
        <taxon>Metazoa</taxon>
        <taxon>Ecdysozoa</taxon>
        <taxon>Arthropoda</taxon>
        <taxon>Hexapoda</taxon>
        <taxon>Insecta</taxon>
        <taxon>Pterygota</taxon>
        <taxon>Neoptera</taxon>
        <taxon>Endopterygota</taxon>
        <taxon>Lepidoptera</taxon>
        <taxon>Glossata</taxon>
        <taxon>Ditrysia</taxon>
        <taxon>Tineoidea</taxon>
        <taxon>Psychidae</taxon>
        <taxon>Oiketicinae</taxon>
        <taxon>Eumeta</taxon>
    </lineage>
</organism>
<comment type="caution">
    <text evidence="3">The sequence shown here is derived from an EMBL/GenBank/DDBJ whole genome shotgun (WGS) entry which is preliminary data.</text>
</comment>
<dbReference type="EMBL" id="BGZK01001414">
    <property type="protein sequence ID" value="GBP79472.1"/>
    <property type="molecule type" value="Genomic_DNA"/>
</dbReference>
<reference evidence="3 4" key="1">
    <citation type="journal article" date="2019" name="Commun. Biol.">
        <title>The bagworm genome reveals a unique fibroin gene that provides high tensile strength.</title>
        <authorList>
            <person name="Kono N."/>
            <person name="Nakamura H."/>
            <person name="Ohtoshi R."/>
            <person name="Tomita M."/>
            <person name="Numata K."/>
            <person name="Arakawa K."/>
        </authorList>
    </citation>
    <scope>NUCLEOTIDE SEQUENCE [LARGE SCALE GENOMIC DNA]</scope>
</reference>
<dbReference type="STRING" id="151549.A0A4C1YX09"/>
<dbReference type="InterPro" id="IPR015919">
    <property type="entry name" value="Cadherin-like_sf"/>
</dbReference>
<dbReference type="AlphaFoldDB" id="A0A4C1YX09"/>
<evidence type="ECO:0000259" key="2">
    <source>
        <dbReference type="PROSITE" id="PS50268"/>
    </source>
</evidence>
<dbReference type="Gene3D" id="2.60.40.60">
    <property type="entry name" value="Cadherins"/>
    <property type="match status" value="1"/>
</dbReference>
<accession>A0A4C1YX09</accession>
<feature type="domain" description="Cadherin" evidence="2">
    <location>
        <begin position="70"/>
        <end position="172"/>
    </location>
</feature>
<dbReference type="SUPFAM" id="SSF49313">
    <property type="entry name" value="Cadherin-like"/>
    <property type="match status" value="1"/>
</dbReference>
<gene>
    <name evidence="3" type="primary">FAT2</name>
    <name evidence="3" type="ORF">EVAR_48936_1</name>
</gene>
<sequence length="222" mass="23752">MTRLNTVAIVQVQIRATDGGTEPGPLATDVTLTVIFVPTIADPVFRQSSASVAIFEYENGLEERHQLPLADDPKNYRCSDDCVDIYYHILDGNEDGHFVLDARTNVLSLASALNRSEAAAHALTVGATNAAQPPTAAAVPAAARLALAVNLAAPRGAHVRVQVREAEPRPRFVRGVYHAGISATDSIGRELLTLQVSAPAPTPRNVADLYAKRFTKPINSHT</sequence>
<dbReference type="GO" id="GO:0007156">
    <property type="term" value="P:homophilic cell adhesion via plasma membrane adhesion molecules"/>
    <property type="evidence" value="ECO:0007669"/>
    <property type="project" value="InterPro"/>
</dbReference>
<keyword evidence="1" id="KW-0106">Calcium</keyword>
<dbReference type="GO" id="GO:0005509">
    <property type="term" value="F:calcium ion binding"/>
    <property type="evidence" value="ECO:0007669"/>
    <property type="project" value="UniProtKB-UniRule"/>
</dbReference>
<protein>
    <submittedName>
        <fullName evidence="3">Protocadherin Fat 2</fullName>
    </submittedName>
</protein>